<name>A0A8S0V090_OLEEU</name>
<dbReference type="GO" id="GO:0003677">
    <property type="term" value="F:DNA binding"/>
    <property type="evidence" value="ECO:0007669"/>
    <property type="project" value="UniProtKB-KW"/>
</dbReference>
<protein>
    <submittedName>
        <fullName evidence="10">Ethylene-responsive transcription factor ERF027</fullName>
    </submittedName>
</protein>
<dbReference type="GO" id="GO:0005634">
    <property type="term" value="C:nucleus"/>
    <property type="evidence" value="ECO:0007669"/>
    <property type="project" value="UniProtKB-SubCell"/>
</dbReference>
<dbReference type="PANTHER" id="PTHR31839:SF85">
    <property type="entry name" value="AP2_ERF DOMAIN-CONTAINING PROTEIN"/>
    <property type="match status" value="1"/>
</dbReference>
<dbReference type="InterPro" id="IPR036955">
    <property type="entry name" value="AP2/ERF_dom_sf"/>
</dbReference>
<dbReference type="PROSITE" id="PS51032">
    <property type="entry name" value="AP2_ERF"/>
    <property type="match status" value="1"/>
</dbReference>
<feature type="domain" description="AP2/ERF" evidence="9">
    <location>
        <begin position="46"/>
        <end position="102"/>
    </location>
</feature>
<sequence>MANRHNVYHHEQPPNPLIVPNPHFASEDPLTPPTTTTPSPSGRHPVYRGIRLRSKKWASEIRKPRETTRIWLGTYPTAEMAAAAYDVASLALKGPDTTVNFPNLVSTYPLPASLSAADIRAAAASAAVAMAPPRQEVGDQAALPQAQSGNEVLQEFVDEDELWNMPNLLVDMAEGMLVSPPRMKSTGGYDSPENSSNDTLWS</sequence>
<keyword evidence="3" id="KW-0238">DNA-binding</keyword>
<dbReference type="GO" id="GO:0003700">
    <property type="term" value="F:DNA-binding transcription factor activity"/>
    <property type="evidence" value="ECO:0007669"/>
    <property type="project" value="InterPro"/>
</dbReference>
<comment type="subcellular location">
    <subcellularLocation>
        <location evidence="1">Nucleus</location>
    </subcellularLocation>
</comment>
<evidence type="ECO:0000256" key="3">
    <source>
        <dbReference type="ARBA" id="ARBA00023125"/>
    </source>
</evidence>
<dbReference type="OrthoDB" id="1932364at2759"/>
<keyword evidence="2" id="KW-0805">Transcription regulation</keyword>
<dbReference type="Gene3D" id="3.30.730.10">
    <property type="entry name" value="AP2/ERF domain"/>
    <property type="match status" value="1"/>
</dbReference>
<evidence type="ECO:0000256" key="2">
    <source>
        <dbReference type="ARBA" id="ARBA00023015"/>
    </source>
</evidence>
<dbReference type="Proteomes" id="UP000594638">
    <property type="component" value="Unassembled WGS sequence"/>
</dbReference>
<comment type="caution">
    <text evidence="10">The sequence shown here is derived from an EMBL/GenBank/DDBJ whole genome shotgun (WGS) entry which is preliminary data.</text>
</comment>
<keyword evidence="5" id="KW-0804">Transcription</keyword>
<accession>A0A8S0V090</accession>
<evidence type="ECO:0000256" key="8">
    <source>
        <dbReference type="SAM" id="MobiDB-lite"/>
    </source>
</evidence>
<dbReference type="AlphaFoldDB" id="A0A8S0V090"/>
<comment type="similarity">
    <text evidence="7">Belongs to the AP2/ERF transcription factor family. ERF subfamily.</text>
</comment>
<dbReference type="Gramene" id="OE9A042710T1">
    <property type="protein sequence ID" value="OE9A042710C1"/>
    <property type="gene ID" value="OE9A042710"/>
</dbReference>
<keyword evidence="11" id="KW-1185">Reference proteome</keyword>
<keyword evidence="4" id="KW-0010">Activator</keyword>
<keyword evidence="6" id="KW-0539">Nucleus</keyword>
<evidence type="ECO:0000313" key="10">
    <source>
        <dbReference type="EMBL" id="CAA3026672.1"/>
    </source>
</evidence>
<evidence type="ECO:0000256" key="1">
    <source>
        <dbReference type="ARBA" id="ARBA00004123"/>
    </source>
</evidence>
<feature type="region of interest" description="Disordered" evidence="8">
    <location>
        <begin position="1"/>
        <end position="46"/>
    </location>
</feature>
<dbReference type="InterPro" id="IPR045277">
    <property type="entry name" value="DRE1A-I"/>
</dbReference>
<proteinExistence type="inferred from homology"/>
<dbReference type="CDD" id="cd00018">
    <property type="entry name" value="AP2"/>
    <property type="match status" value="1"/>
</dbReference>
<feature type="region of interest" description="Disordered" evidence="8">
    <location>
        <begin position="180"/>
        <end position="202"/>
    </location>
</feature>
<dbReference type="EMBL" id="CACTIH010009172">
    <property type="protein sequence ID" value="CAA3026672.1"/>
    <property type="molecule type" value="Genomic_DNA"/>
</dbReference>
<organism evidence="10 11">
    <name type="scientific">Olea europaea subsp. europaea</name>
    <dbReference type="NCBI Taxonomy" id="158383"/>
    <lineage>
        <taxon>Eukaryota</taxon>
        <taxon>Viridiplantae</taxon>
        <taxon>Streptophyta</taxon>
        <taxon>Embryophyta</taxon>
        <taxon>Tracheophyta</taxon>
        <taxon>Spermatophyta</taxon>
        <taxon>Magnoliopsida</taxon>
        <taxon>eudicotyledons</taxon>
        <taxon>Gunneridae</taxon>
        <taxon>Pentapetalae</taxon>
        <taxon>asterids</taxon>
        <taxon>lamiids</taxon>
        <taxon>Lamiales</taxon>
        <taxon>Oleaceae</taxon>
        <taxon>Oleeae</taxon>
        <taxon>Olea</taxon>
    </lineage>
</organism>
<evidence type="ECO:0000256" key="4">
    <source>
        <dbReference type="ARBA" id="ARBA00023159"/>
    </source>
</evidence>
<evidence type="ECO:0000256" key="5">
    <source>
        <dbReference type="ARBA" id="ARBA00023163"/>
    </source>
</evidence>
<evidence type="ECO:0000259" key="9">
    <source>
        <dbReference type="PROSITE" id="PS51032"/>
    </source>
</evidence>
<evidence type="ECO:0000256" key="7">
    <source>
        <dbReference type="ARBA" id="ARBA00024343"/>
    </source>
</evidence>
<dbReference type="InterPro" id="IPR001471">
    <property type="entry name" value="AP2/ERF_dom"/>
</dbReference>
<dbReference type="Pfam" id="PF00847">
    <property type="entry name" value="AP2"/>
    <property type="match status" value="1"/>
</dbReference>
<gene>
    <name evidence="10" type="ORF">OLEA9_A042710</name>
</gene>
<dbReference type="InterPro" id="IPR016177">
    <property type="entry name" value="DNA-bd_dom_sf"/>
</dbReference>
<feature type="compositionally biased region" description="Polar residues" evidence="8">
    <location>
        <begin position="192"/>
        <end position="202"/>
    </location>
</feature>
<dbReference type="SUPFAM" id="SSF54171">
    <property type="entry name" value="DNA-binding domain"/>
    <property type="match status" value="1"/>
</dbReference>
<dbReference type="SMART" id="SM00380">
    <property type="entry name" value="AP2"/>
    <property type="match status" value="1"/>
</dbReference>
<reference evidence="10 11" key="1">
    <citation type="submission" date="2019-12" db="EMBL/GenBank/DDBJ databases">
        <authorList>
            <person name="Alioto T."/>
            <person name="Alioto T."/>
            <person name="Gomez Garrido J."/>
        </authorList>
    </citation>
    <scope>NUCLEOTIDE SEQUENCE [LARGE SCALE GENOMIC DNA]</scope>
</reference>
<evidence type="ECO:0000256" key="6">
    <source>
        <dbReference type="ARBA" id="ARBA00023242"/>
    </source>
</evidence>
<dbReference type="PANTHER" id="PTHR31839">
    <property type="entry name" value="DEHYDRATION-RESPONSIVE ELEMENT-BINDING PROTEIN 1D"/>
    <property type="match status" value="1"/>
</dbReference>
<evidence type="ECO:0000313" key="11">
    <source>
        <dbReference type="Proteomes" id="UP000594638"/>
    </source>
</evidence>